<dbReference type="Pfam" id="PF17148">
    <property type="entry name" value="DUF5117"/>
    <property type="match status" value="1"/>
</dbReference>
<evidence type="ECO:0000313" key="4">
    <source>
        <dbReference type="Proteomes" id="UP001189429"/>
    </source>
</evidence>
<reference evidence="3" key="1">
    <citation type="submission" date="2023-10" db="EMBL/GenBank/DDBJ databases">
        <authorList>
            <person name="Chen Y."/>
            <person name="Shah S."/>
            <person name="Dougan E. K."/>
            <person name="Thang M."/>
            <person name="Chan C."/>
        </authorList>
    </citation>
    <scope>NUCLEOTIDE SEQUENCE [LARGE SCALE GENOMIC DNA]</scope>
</reference>
<dbReference type="SUPFAM" id="SSF55486">
    <property type="entry name" value="Metalloproteases ('zincins'), catalytic domain"/>
    <property type="match status" value="1"/>
</dbReference>
<gene>
    <name evidence="3" type="ORF">PCOR1329_LOCUS9817</name>
</gene>
<dbReference type="PANTHER" id="PTHR38478:SF1">
    <property type="entry name" value="ZINC DEPENDENT METALLOPROTEASE DOMAIN LIPOPROTEIN"/>
    <property type="match status" value="1"/>
</dbReference>
<evidence type="ECO:0000259" key="1">
    <source>
        <dbReference type="Pfam" id="PF16313"/>
    </source>
</evidence>
<sequence length="729" mass="80034">MTVAFSMLRLPDTPMAPRAGDNRLGYFATAYSDLGFHPKEIQASAPPSATVDARRTMIWRYNPDRDEDRQIKIYIDPTVPKRWRGYVKEGIEAWNDGFAMFGANGTVKAIAPDDKEWPLDYDQGDARYTVVTWVFDTNRVVSRGHARVDPRSGEIMKSEISMSVGWLHAWLSDMDRLAPQLVQRSSAGVVEEERPQISAEGAASAAEELAGRAPHARRLADARAALFGTAQGTDSGSLLHLATGSDSRLGLFHLGQPMTVRQQEGVLGAGIRQVVMHETGHILGLRHNFKGSLGVSYECTQDKACSSRYGLSSSVMDYLPINLPDNDDPDSVDFFSPVIGEYDKLAIAYGYMPDHVKTLAERTGQISLSLNGLLNKAESFEVCLDADSSKGEDPECRPYDFTSDPIRYFEATLNKHRRTHQQLLDTAVAPGKPYFHYGNAVSTLMSLTRDMGLKAARYIGGSNHSYVHRSDVGFHAGGALHFQSAHTQRRALNVTMQVLQLSSAGLVPPASSRRFLVGGGDDNLKSFDVEHAARSIQKELMRTLLSSERLQRLYDHSGDCEGSGCPLTVEELLTELVDKFGVPQSAASPDWDLELQLVTSLGDAAKDAGLTADVQYVVSEKLSFIGSTVQALLERGDSLRRWAPSGWQQCAEEGGECECVGQMRFGASPSWSEMRQTGGKVACSAEAFDDPAPHKTKACQCLSEAVGKEERFHAHLLRLRRALDEINGK</sequence>
<dbReference type="InterPro" id="IPR024079">
    <property type="entry name" value="MetalloPept_cat_dom_sf"/>
</dbReference>
<dbReference type="EMBL" id="CAUYUJ010002758">
    <property type="protein sequence ID" value="CAK0802249.1"/>
    <property type="molecule type" value="Genomic_DNA"/>
</dbReference>
<organism evidence="3 4">
    <name type="scientific">Prorocentrum cordatum</name>
    <dbReference type="NCBI Taxonomy" id="2364126"/>
    <lineage>
        <taxon>Eukaryota</taxon>
        <taxon>Sar</taxon>
        <taxon>Alveolata</taxon>
        <taxon>Dinophyceae</taxon>
        <taxon>Prorocentrales</taxon>
        <taxon>Prorocentraceae</taxon>
        <taxon>Prorocentrum</taxon>
    </lineage>
</organism>
<feature type="domain" description="EcxA zinc-binding" evidence="1">
    <location>
        <begin position="262"/>
        <end position="578"/>
    </location>
</feature>
<dbReference type="Pfam" id="PF16313">
    <property type="entry name" value="DUF4953"/>
    <property type="match status" value="1"/>
</dbReference>
<dbReference type="PANTHER" id="PTHR38478">
    <property type="entry name" value="PEPTIDASE M1A AND M12B"/>
    <property type="match status" value="1"/>
</dbReference>
<dbReference type="InterPro" id="IPR033413">
    <property type="entry name" value="DUF5117"/>
</dbReference>
<evidence type="ECO:0000313" key="3">
    <source>
        <dbReference type="EMBL" id="CAK0802249.1"/>
    </source>
</evidence>
<comment type="caution">
    <text evidence="3">The sequence shown here is derived from an EMBL/GenBank/DDBJ whole genome shotgun (WGS) entry which is preliminary data.</text>
</comment>
<proteinExistence type="predicted"/>
<dbReference type="InterPro" id="IPR032534">
    <property type="entry name" value="EcxA_zinc-bd"/>
</dbReference>
<name>A0ABN9QC67_9DINO</name>
<protein>
    <recommendedName>
        <fullName evidence="5">EcxA zinc-binding domain-containing protein</fullName>
    </recommendedName>
</protein>
<dbReference type="Proteomes" id="UP001189429">
    <property type="component" value="Unassembled WGS sequence"/>
</dbReference>
<keyword evidence="4" id="KW-1185">Reference proteome</keyword>
<dbReference type="Gene3D" id="3.40.390.10">
    <property type="entry name" value="Collagenase (Catalytic Domain)"/>
    <property type="match status" value="1"/>
</dbReference>
<feature type="domain" description="DUF5117" evidence="2">
    <location>
        <begin position="2"/>
        <end position="35"/>
    </location>
</feature>
<accession>A0ABN9QC67</accession>
<evidence type="ECO:0008006" key="5">
    <source>
        <dbReference type="Google" id="ProtNLM"/>
    </source>
</evidence>
<evidence type="ECO:0000259" key="2">
    <source>
        <dbReference type="Pfam" id="PF17148"/>
    </source>
</evidence>